<gene>
    <name evidence="4" type="ORF">ACFSF0_14575</name>
</gene>
<keyword evidence="5" id="KW-1185">Reference proteome</keyword>
<dbReference type="EMBL" id="JBHUEJ010000035">
    <property type="protein sequence ID" value="MFD1711837.1"/>
    <property type="molecule type" value="Genomic_DNA"/>
</dbReference>
<keyword evidence="2" id="KW-0812">Transmembrane</keyword>
<feature type="compositionally biased region" description="Pro residues" evidence="1">
    <location>
        <begin position="50"/>
        <end position="59"/>
    </location>
</feature>
<evidence type="ECO:0000313" key="5">
    <source>
        <dbReference type="Proteomes" id="UP001597304"/>
    </source>
</evidence>
<proteinExistence type="predicted"/>
<evidence type="ECO:0000256" key="1">
    <source>
        <dbReference type="SAM" id="MobiDB-lite"/>
    </source>
</evidence>
<sequence length="69" mass="7510">MAFFARELDMVVGGWPLNFWLTAQGAVLVFIAVVMLYAAYMNRAEQDEPGAPPPTPAPTPARDADDATR</sequence>
<keyword evidence="2" id="KW-1133">Transmembrane helix</keyword>
<dbReference type="Pfam" id="PF13937">
    <property type="entry name" value="DUF4212"/>
    <property type="match status" value="1"/>
</dbReference>
<dbReference type="NCBIfam" id="TIGR03647">
    <property type="entry name" value="Na_symport_sm"/>
    <property type="match status" value="1"/>
</dbReference>
<name>A0ABW4KXG7_9BURK</name>
<organism evidence="4 5">
    <name type="scientific">Ottowia flava</name>
    <dbReference type="NCBI Taxonomy" id="2675430"/>
    <lineage>
        <taxon>Bacteria</taxon>
        <taxon>Pseudomonadati</taxon>
        <taxon>Pseudomonadota</taxon>
        <taxon>Betaproteobacteria</taxon>
        <taxon>Burkholderiales</taxon>
        <taxon>Comamonadaceae</taxon>
        <taxon>Ottowia</taxon>
    </lineage>
</organism>
<feature type="domain" description="Sodium symporter small subunit" evidence="3">
    <location>
        <begin position="2"/>
        <end position="46"/>
    </location>
</feature>
<feature type="transmembrane region" description="Helical" evidence="2">
    <location>
        <begin position="20"/>
        <end position="40"/>
    </location>
</feature>
<evidence type="ECO:0000256" key="2">
    <source>
        <dbReference type="SAM" id="Phobius"/>
    </source>
</evidence>
<reference evidence="5" key="1">
    <citation type="journal article" date="2019" name="Int. J. Syst. Evol. Microbiol.">
        <title>The Global Catalogue of Microorganisms (GCM) 10K type strain sequencing project: providing services to taxonomists for standard genome sequencing and annotation.</title>
        <authorList>
            <consortium name="The Broad Institute Genomics Platform"/>
            <consortium name="The Broad Institute Genome Sequencing Center for Infectious Disease"/>
            <person name="Wu L."/>
            <person name="Ma J."/>
        </authorList>
    </citation>
    <scope>NUCLEOTIDE SEQUENCE [LARGE SCALE GENOMIC DNA]</scope>
    <source>
        <strain evidence="5">LMG 29247</strain>
    </source>
</reference>
<evidence type="ECO:0000313" key="4">
    <source>
        <dbReference type="EMBL" id="MFD1711837.1"/>
    </source>
</evidence>
<dbReference type="InterPro" id="IPR019886">
    <property type="entry name" value="Na_symporter_ssu"/>
</dbReference>
<feature type="region of interest" description="Disordered" evidence="1">
    <location>
        <begin position="45"/>
        <end position="69"/>
    </location>
</feature>
<evidence type="ECO:0000259" key="3">
    <source>
        <dbReference type="Pfam" id="PF13937"/>
    </source>
</evidence>
<comment type="caution">
    <text evidence="4">The sequence shown here is derived from an EMBL/GenBank/DDBJ whole genome shotgun (WGS) entry which is preliminary data.</text>
</comment>
<accession>A0ABW4KXG7</accession>
<keyword evidence="2" id="KW-0472">Membrane</keyword>
<protein>
    <submittedName>
        <fullName evidence="4">DUF4212 domain-containing protein</fullName>
    </submittedName>
</protein>
<dbReference type="Proteomes" id="UP001597304">
    <property type="component" value="Unassembled WGS sequence"/>
</dbReference>
<dbReference type="RefSeq" id="WP_255507841.1">
    <property type="nucleotide sequence ID" value="NZ_JBHUEJ010000035.1"/>
</dbReference>